<keyword evidence="1" id="KW-0649">Protein kinase inhibitor</keyword>
<protein>
    <recommendedName>
        <fullName evidence="6">Cyclin-dependent protein kinase inhibitor SMR1-like</fullName>
    </recommendedName>
</protein>
<gene>
    <name evidence="4" type="ORF">F511_06538</name>
</gene>
<keyword evidence="5" id="KW-1185">Reference proteome</keyword>
<dbReference type="GO" id="GO:0032875">
    <property type="term" value="P:regulation of DNA endoreduplication"/>
    <property type="evidence" value="ECO:0007669"/>
    <property type="project" value="InterPro"/>
</dbReference>
<dbReference type="AlphaFoldDB" id="A0A2Z7CJG5"/>
<dbReference type="Proteomes" id="UP000250235">
    <property type="component" value="Unassembled WGS sequence"/>
</dbReference>
<evidence type="ECO:0000256" key="1">
    <source>
        <dbReference type="ARBA" id="ARBA00023013"/>
    </source>
</evidence>
<dbReference type="PANTHER" id="PTHR33142:SF89">
    <property type="entry name" value="CYCLIN-DEPENDENT PROTEIN KINASE INHIBITOR SMR2"/>
    <property type="match status" value="1"/>
</dbReference>
<dbReference type="PANTHER" id="PTHR33142">
    <property type="entry name" value="CYCLIN-DEPENDENT PROTEIN KINASE INHIBITOR SMR13"/>
    <property type="match status" value="1"/>
</dbReference>
<organism evidence="4 5">
    <name type="scientific">Dorcoceras hygrometricum</name>
    <dbReference type="NCBI Taxonomy" id="472368"/>
    <lineage>
        <taxon>Eukaryota</taxon>
        <taxon>Viridiplantae</taxon>
        <taxon>Streptophyta</taxon>
        <taxon>Embryophyta</taxon>
        <taxon>Tracheophyta</taxon>
        <taxon>Spermatophyta</taxon>
        <taxon>Magnoliopsida</taxon>
        <taxon>eudicotyledons</taxon>
        <taxon>Gunneridae</taxon>
        <taxon>Pentapetalae</taxon>
        <taxon>asterids</taxon>
        <taxon>lamiids</taxon>
        <taxon>Lamiales</taxon>
        <taxon>Gesneriaceae</taxon>
        <taxon>Didymocarpoideae</taxon>
        <taxon>Trichosporeae</taxon>
        <taxon>Loxocarpinae</taxon>
        <taxon>Dorcoceras</taxon>
    </lineage>
</organism>
<evidence type="ECO:0000313" key="5">
    <source>
        <dbReference type="Proteomes" id="UP000250235"/>
    </source>
</evidence>
<evidence type="ECO:0000256" key="2">
    <source>
        <dbReference type="ARBA" id="ARBA00023306"/>
    </source>
</evidence>
<evidence type="ECO:0000256" key="3">
    <source>
        <dbReference type="SAM" id="MobiDB-lite"/>
    </source>
</evidence>
<name>A0A2Z7CJG5_9LAMI</name>
<evidence type="ECO:0008006" key="6">
    <source>
        <dbReference type="Google" id="ProtNLM"/>
    </source>
</evidence>
<accession>A0A2Z7CJG5</accession>
<evidence type="ECO:0000313" key="4">
    <source>
        <dbReference type="EMBL" id="KZV44916.1"/>
    </source>
</evidence>
<dbReference type="EMBL" id="KQ996469">
    <property type="protein sequence ID" value="KZV44916.1"/>
    <property type="molecule type" value="Genomic_DNA"/>
</dbReference>
<reference evidence="4 5" key="1">
    <citation type="journal article" date="2015" name="Proc. Natl. Acad. Sci. U.S.A.">
        <title>The resurrection genome of Boea hygrometrica: A blueprint for survival of dehydration.</title>
        <authorList>
            <person name="Xiao L."/>
            <person name="Yang G."/>
            <person name="Zhang L."/>
            <person name="Yang X."/>
            <person name="Zhao S."/>
            <person name="Ji Z."/>
            <person name="Zhou Q."/>
            <person name="Hu M."/>
            <person name="Wang Y."/>
            <person name="Chen M."/>
            <person name="Xu Y."/>
            <person name="Jin H."/>
            <person name="Xiao X."/>
            <person name="Hu G."/>
            <person name="Bao F."/>
            <person name="Hu Y."/>
            <person name="Wan P."/>
            <person name="Li L."/>
            <person name="Deng X."/>
            <person name="Kuang T."/>
            <person name="Xiang C."/>
            <person name="Zhu J.K."/>
            <person name="Oliver M.J."/>
            <person name="He Y."/>
        </authorList>
    </citation>
    <scope>NUCLEOTIDE SEQUENCE [LARGE SCALE GENOMIC DNA]</scope>
    <source>
        <strain evidence="5">cv. XS01</strain>
    </source>
</reference>
<feature type="region of interest" description="Disordered" evidence="3">
    <location>
        <begin position="39"/>
        <end position="68"/>
    </location>
</feature>
<keyword evidence="2" id="KW-0131">Cell cycle</keyword>
<dbReference type="GO" id="GO:0004860">
    <property type="term" value="F:protein kinase inhibitor activity"/>
    <property type="evidence" value="ECO:0007669"/>
    <property type="project" value="UniProtKB-KW"/>
</dbReference>
<feature type="compositionally biased region" description="Pro residues" evidence="3">
    <location>
        <begin position="52"/>
        <end position="62"/>
    </location>
</feature>
<sequence>MSTDLDFLPPIINLNPPQISDDVSCAIPSSLTHDDREEEYCCSPKSPRHMMIPPPLRCPPPPKKPRPAARLKRKLSEIRFFESVAEQEIERFFEVVEASFNGSTKRKHCTL</sequence>
<dbReference type="InterPro" id="IPR040389">
    <property type="entry name" value="SMR"/>
</dbReference>
<proteinExistence type="predicted"/>